<reference evidence="1 2" key="1">
    <citation type="submission" date="2016-01" db="EMBL/GenBank/DDBJ databases">
        <title>Draft Genome Sequences of Seven Thermophilic Sporeformers Isolated from Foods.</title>
        <authorList>
            <person name="Berendsen E.M."/>
            <person name="Wells-Bennik M.H."/>
            <person name="Krawcyk A.O."/>
            <person name="De Jong A."/>
            <person name="Holsappel S."/>
            <person name="Eijlander R.T."/>
            <person name="Kuipers O.P."/>
        </authorList>
    </citation>
    <scope>NUCLEOTIDE SEQUENCE [LARGE SCALE GENOMIC DNA]</scope>
    <source>
        <strain evidence="1 2">B4109</strain>
    </source>
</reference>
<organism evidence="1 2">
    <name type="scientific">Geobacillus stearothermophilus</name>
    <name type="common">Bacillus stearothermophilus</name>
    <dbReference type="NCBI Taxonomy" id="1422"/>
    <lineage>
        <taxon>Bacteria</taxon>
        <taxon>Bacillati</taxon>
        <taxon>Bacillota</taxon>
        <taxon>Bacilli</taxon>
        <taxon>Bacillales</taxon>
        <taxon>Anoxybacillaceae</taxon>
        <taxon>Geobacillus</taxon>
    </lineage>
</organism>
<dbReference type="Proteomes" id="UP000075424">
    <property type="component" value="Unassembled WGS sequence"/>
</dbReference>
<dbReference type="EMBL" id="LQYV01000096">
    <property type="protein sequence ID" value="KYD24521.1"/>
    <property type="molecule type" value="Genomic_DNA"/>
</dbReference>
<name>A0A150MJ58_GEOSE</name>
<sequence>MPCFISLLQHDGQCGDGGFPLSNAAQPASKKAPFIRKGRKELLSRYHLFS</sequence>
<evidence type="ECO:0000313" key="1">
    <source>
        <dbReference type="EMBL" id="KYD24521.1"/>
    </source>
</evidence>
<evidence type="ECO:0000313" key="2">
    <source>
        <dbReference type="Proteomes" id="UP000075424"/>
    </source>
</evidence>
<proteinExistence type="predicted"/>
<gene>
    <name evidence="1" type="ORF">B4109_2210</name>
</gene>
<dbReference type="AlphaFoldDB" id="A0A150MJ58"/>
<comment type="caution">
    <text evidence="1">The sequence shown here is derived from an EMBL/GenBank/DDBJ whole genome shotgun (WGS) entry which is preliminary data.</text>
</comment>
<protein>
    <submittedName>
        <fullName evidence="1">Uncharacterized protein</fullName>
    </submittedName>
</protein>
<accession>A0A150MJ58</accession>